<dbReference type="InterPro" id="IPR044524">
    <property type="entry name" value="Isoase_HisA-like"/>
</dbReference>
<dbReference type="SUPFAM" id="SSF51366">
    <property type="entry name" value="Ribulose-phoshate binding barrel"/>
    <property type="match status" value="1"/>
</dbReference>
<gene>
    <name evidence="6" type="primary">hisA_2</name>
    <name evidence="6" type="ORF">Pan54_49240</name>
</gene>
<dbReference type="AlphaFoldDB" id="A0A5C5XP46"/>
<accession>A0A5C5XP46</accession>
<protein>
    <submittedName>
        <fullName evidence="6">1-(5-phosphoribosyl)-5-[(5-phosphoribosylamino)methylideneamino] imidazole-4-carboxamide isomerase</fullName>
        <ecNumber evidence="6">5.3.1.16</ecNumber>
    </submittedName>
</protein>
<proteinExistence type="inferred from homology"/>
<dbReference type="EC" id="5.3.1.16" evidence="6"/>
<dbReference type="InterPro" id="IPR013785">
    <property type="entry name" value="Aldolase_TIM"/>
</dbReference>
<dbReference type="RefSeq" id="WP_146505898.1">
    <property type="nucleotide sequence ID" value="NZ_SJPG01000001.1"/>
</dbReference>
<evidence type="ECO:0000256" key="3">
    <source>
        <dbReference type="ARBA" id="ARBA00023102"/>
    </source>
</evidence>
<dbReference type="PANTHER" id="PTHR43090:SF2">
    <property type="entry name" value="1-(5-PHOSPHORIBOSYL)-5-[(5-PHOSPHORIBOSYLAMINO)METHYLIDENEAMINO] IMIDAZOLE-4-CARBOXAMIDE ISOMERASE"/>
    <property type="match status" value="1"/>
</dbReference>
<comment type="similarity">
    <text evidence="1 5">Belongs to the HisA/HisF family.</text>
</comment>
<dbReference type="Pfam" id="PF00977">
    <property type="entry name" value="His_biosynth"/>
    <property type="match status" value="1"/>
</dbReference>
<dbReference type="GO" id="GO:0000105">
    <property type="term" value="P:L-histidine biosynthetic process"/>
    <property type="evidence" value="ECO:0007669"/>
    <property type="project" value="UniProtKB-KW"/>
</dbReference>
<reference evidence="6 7" key="1">
    <citation type="submission" date="2019-02" db="EMBL/GenBank/DDBJ databases">
        <title>Deep-cultivation of Planctomycetes and their phenomic and genomic characterization uncovers novel biology.</title>
        <authorList>
            <person name="Wiegand S."/>
            <person name="Jogler M."/>
            <person name="Boedeker C."/>
            <person name="Pinto D."/>
            <person name="Vollmers J."/>
            <person name="Rivas-Marin E."/>
            <person name="Kohn T."/>
            <person name="Peeters S.H."/>
            <person name="Heuer A."/>
            <person name="Rast P."/>
            <person name="Oberbeckmann S."/>
            <person name="Bunk B."/>
            <person name="Jeske O."/>
            <person name="Meyerdierks A."/>
            <person name="Storesund J.E."/>
            <person name="Kallscheuer N."/>
            <person name="Luecker S."/>
            <person name="Lage O.M."/>
            <person name="Pohl T."/>
            <person name="Merkel B.J."/>
            <person name="Hornburger P."/>
            <person name="Mueller R.-W."/>
            <person name="Bruemmer F."/>
            <person name="Labrenz M."/>
            <person name="Spormann A.M."/>
            <person name="Op Den Camp H."/>
            <person name="Overmann J."/>
            <person name="Amann R."/>
            <person name="Jetten M.S.M."/>
            <person name="Mascher T."/>
            <person name="Medema M.H."/>
            <person name="Devos D.P."/>
            <person name="Kaster A.-K."/>
            <person name="Ovreas L."/>
            <person name="Rohde M."/>
            <person name="Galperin M.Y."/>
            <person name="Jogler C."/>
        </authorList>
    </citation>
    <scope>NUCLEOTIDE SEQUENCE [LARGE SCALE GENOMIC DNA]</scope>
    <source>
        <strain evidence="6 7">Pan54</strain>
    </source>
</reference>
<keyword evidence="7" id="KW-1185">Reference proteome</keyword>
<evidence type="ECO:0000256" key="4">
    <source>
        <dbReference type="ARBA" id="ARBA00029440"/>
    </source>
</evidence>
<evidence type="ECO:0000313" key="7">
    <source>
        <dbReference type="Proteomes" id="UP000316095"/>
    </source>
</evidence>
<keyword evidence="3 5" id="KW-0368">Histidine biosynthesis</keyword>
<evidence type="ECO:0000313" key="6">
    <source>
        <dbReference type="EMBL" id="TWT64163.1"/>
    </source>
</evidence>
<dbReference type="GO" id="GO:0005737">
    <property type="term" value="C:cytoplasm"/>
    <property type="evidence" value="ECO:0007669"/>
    <property type="project" value="TreeGrafter"/>
</dbReference>
<dbReference type="EMBL" id="SJPG01000001">
    <property type="protein sequence ID" value="TWT64163.1"/>
    <property type="molecule type" value="Genomic_DNA"/>
</dbReference>
<organism evidence="6 7">
    <name type="scientific">Rubinisphaera italica</name>
    <dbReference type="NCBI Taxonomy" id="2527969"/>
    <lineage>
        <taxon>Bacteria</taxon>
        <taxon>Pseudomonadati</taxon>
        <taxon>Planctomycetota</taxon>
        <taxon>Planctomycetia</taxon>
        <taxon>Planctomycetales</taxon>
        <taxon>Planctomycetaceae</taxon>
        <taxon>Rubinisphaera</taxon>
    </lineage>
</organism>
<dbReference type="OrthoDB" id="1796087at2"/>
<dbReference type="InterPro" id="IPR006062">
    <property type="entry name" value="His_biosynth"/>
</dbReference>
<dbReference type="Gene3D" id="3.20.20.70">
    <property type="entry name" value="Aldolase class I"/>
    <property type="match status" value="1"/>
</dbReference>
<comment type="caution">
    <text evidence="6">The sequence shown here is derived from an EMBL/GenBank/DDBJ whole genome shotgun (WGS) entry which is preliminary data.</text>
</comment>
<dbReference type="PANTHER" id="PTHR43090">
    <property type="entry name" value="1-(5-PHOSPHORIBOSYL)-5-[(5-PHOSPHORIBOSYLAMINO)METHYLIDENEAMINO] IMIDAZOLE-4-CARBOXAMIDE ISOMERASE"/>
    <property type="match status" value="1"/>
</dbReference>
<dbReference type="InterPro" id="IPR011060">
    <property type="entry name" value="RibuloseP-bd_barrel"/>
</dbReference>
<keyword evidence="2 5" id="KW-0028">Amino-acid biosynthesis</keyword>
<evidence type="ECO:0000256" key="1">
    <source>
        <dbReference type="ARBA" id="ARBA00009667"/>
    </source>
</evidence>
<keyword evidence="6" id="KW-0413">Isomerase</keyword>
<comment type="pathway">
    <text evidence="4">Amino-acid biosynthesis.</text>
</comment>
<evidence type="ECO:0000256" key="5">
    <source>
        <dbReference type="RuleBase" id="RU003657"/>
    </source>
</evidence>
<dbReference type="Proteomes" id="UP000316095">
    <property type="component" value="Unassembled WGS sequence"/>
</dbReference>
<dbReference type="GO" id="GO:0000162">
    <property type="term" value="P:L-tryptophan biosynthetic process"/>
    <property type="evidence" value="ECO:0007669"/>
    <property type="project" value="TreeGrafter"/>
</dbReference>
<dbReference type="GO" id="GO:0003949">
    <property type="term" value="F:1-(5-phosphoribosyl)-5-[(5-phosphoribosylamino)methylideneamino]imidazole-4-carboxamide isomerase activity"/>
    <property type="evidence" value="ECO:0007669"/>
    <property type="project" value="UniProtKB-EC"/>
</dbReference>
<evidence type="ECO:0000256" key="2">
    <source>
        <dbReference type="ARBA" id="ARBA00022605"/>
    </source>
</evidence>
<sequence>MKIIPVLDILNGVAVHAVGGLRSSYQPLKSKYCESPCPVQISENLKSRFGICDWYIADLDGIVHRRWNLELLNTLAGSLGRIRIDAGIRQIEDLFELGSLVCSNRCIVASESLTDCSVLDSLACMCEPRQFVFSLDLVDGQLNAPTGAWGTRSLMEIVEYVVDLGIQELIVLDLAYVGGEKGPGTTELCAGIHREFPHLQVMTGGGIRNCDQIKRLEQSGVDAVLIGTALHHGLLNEEIISRYCSGESGNNSNTRG</sequence>
<name>A0A5C5XP46_9PLAN</name>